<accession>A0A1E3LZF9</accession>
<comment type="similarity">
    <text evidence="1">Belongs to the polysaccharide synthase family.</text>
</comment>
<name>A0A1E3LZF9_9SPHN</name>
<dbReference type="SUPFAM" id="SSF51735">
    <property type="entry name" value="NAD(P)-binding Rossmann-fold domains"/>
    <property type="match status" value="1"/>
</dbReference>
<organism evidence="4 5">
    <name type="scientific">Sphingomonas turrisvirgatae</name>
    <dbReference type="NCBI Taxonomy" id="1888892"/>
    <lineage>
        <taxon>Bacteria</taxon>
        <taxon>Pseudomonadati</taxon>
        <taxon>Pseudomonadota</taxon>
        <taxon>Alphaproteobacteria</taxon>
        <taxon>Sphingomonadales</taxon>
        <taxon>Sphingomonadaceae</taxon>
        <taxon>Sphingomonas</taxon>
    </lineage>
</organism>
<feature type="domain" description="Polysaccharide biosynthesis protein CapD-like" evidence="3">
    <location>
        <begin position="289"/>
        <end position="581"/>
    </location>
</feature>
<dbReference type="STRING" id="1888892.BFL28_12120"/>
<gene>
    <name evidence="4" type="ORF">BFL28_12120</name>
</gene>
<feature type="transmembrane region" description="Helical" evidence="2">
    <location>
        <begin position="91"/>
        <end position="107"/>
    </location>
</feature>
<dbReference type="PANTHER" id="PTHR43318:SF1">
    <property type="entry name" value="POLYSACCHARIDE BIOSYNTHESIS PROTEIN EPSC-RELATED"/>
    <property type="match status" value="1"/>
</dbReference>
<dbReference type="OrthoDB" id="9803111at2"/>
<dbReference type="Proteomes" id="UP000094487">
    <property type="component" value="Unassembled WGS sequence"/>
</dbReference>
<evidence type="ECO:0000256" key="2">
    <source>
        <dbReference type="SAM" id="Phobius"/>
    </source>
</evidence>
<dbReference type="EMBL" id="MDDS01000008">
    <property type="protein sequence ID" value="ODP39098.1"/>
    <property type="molecule type" value="Genomic_DNA"/>
</dbReference>
<keyword evidence="5" id="KW-1185">Reference proteome</keyword>
<dbReference type="InterPro" id="IPR029063">
    <property type="entry name" value="SAM-dependent_MTases_sf"/>
</dbReference>
<dbReference type="InterPro" id="IPR003869">
    <property type="entry name" value="Polysac_CapD-like"/>
</dbReference>
<dbReference type="SUPFAM" id="SSF53335">
    <property type="entry name" value="S-adenosyl-L-methionine-dependent methyltransferases"/>
    <property type="match status" value="1"/>
</dbReference>
<dbReference type="Gene3D" id="3.40.50.720">
    <property type="entry name" value="NAD(P)-binding Rossmann-like Domain"/>
    <property type="match status" value="2"/>
</dbReference>
<dbReference type="CDD" id="cd05237">
    <property type="entry name" value="UDP_invert_4-6DH_SDR_e"/>
    <property type="match status" value="1"/>
</dbReference>
<protein>
    <recommendedName>
        <fullName evidence="3">Polysaccharide biosynthesis protein CapD-like domain-containing protein</fullName>
    </recommendedName>
</protein>
<dbReference type="Pfam" id="PF13727">
    <property type="entry name" value="CoA_binding_3"/>
    <property type="match status" value="1"/>
</dbReference>
<evidence type="ECO:0000313" key="5">
    <source>
        <dbReference type="Proteomes" id="UP000094487"/>
    </source>
</evidence>
<evidence type="ECO:0000256" key="1">
    <source>
        <dbReference type="ARBA" id="ARBA00007430"/>
    </source>
</evidence>
<keyword evidence="2" id="KW-1133">Transmembrane helix</keyword>
<dbReference type="AlphaFoldDB" id="A0A1E3LZF9"/>
<reference evidence="4 5" key="1">
    <citation type="submission" date="2016-08" db="EMBL/GenBank/DDBJ databases">
        <title>Draft genome of the agarase producing Sphingomonas sp. MCT13.</title>
        <authorList>
            <person name="D'Andrea M.M."/>
            <person name="Rossolini G.M."/>
            <person name="Thaller M.C."/>
        </authorList>
    </citation>
    <scope>NUCLEOTIDE SEQUENCE [LARGE SCALE GENOMIC DNA]</scope>
    <source>
        <strain evidence="4 5">MCT13</strain>
    </source>
</reference>
<proteinExistence type="inferred from homology"/>
<feature type="transmembrane region" description="Helical" evidence="2">
    <location>
        <begin position="20"/>
        <end position="39"/>
    </location>
</feature>
<feature type="transmembrane region" description="Helical" evidence="2">
    <location>
        <begin position="51"/>
        <end position="70"/>
    </location>
</feature>
<evidence type="ECO:0000259" key="3">
    <source>
        <dbReference type="Pfam" id="PF02719"/>
    </source>
</evidence>
<dbReference type="PANTHER" id="PTHR43318">
    <property type="entry name" value="UDP-N-ACETYLGLUCOSAMINE 4,6-DEHYDRATASE"/>
    <property type="match status" value="1"/>
</dbReference>
<dbReference type="InterPro" id="IPR051203">
    <property type="entry name" value="Polysaccharide_Synthase-Rel"/>
</dbReference>
<sequence>MWDRVTQTLTSAPRLLKRSLVLLSDALSCALASLIAIYLRLGYVPQITKPIALSLIFSVALCLLIFWIGGSYRTLFRYVGETTVKLLSRNLLVYAIPYAIIFTYYGVPGVPRTIGLLQPAILLLVILAERTLLAQIISLSGVSTRVADRPTVLIYGSGSAGRQLLGALRQSREMIVAGFVDDDLSLSGQTLDGLHVYRPAQLRDVIAKRQVSDVFLAIPSATRKRRNEIVAALRAHSVNVRTLPGMLDLAHGRVKVSDLREVETDDLLGRNRVAPNDTLLRRNITGKRVLVTGAGGSIGSELCRQIIDNAPAAIFLLDHSEFALYAIHRELTLLATQEALNVEIFPVLGSVAVPDLVGHVFAAHKPDVVFHAAAYKHVPLVEENVVEAVRNNVLGTANIALAALRHDVAHVVLISTDKAVRPTSIMGTTKRLAEQILQALAAKDAKTCFSMVRFGNVLGSSGSVVPLFRAQAHAGGPVTITHREMTRYFMVIPEAAQLVIQAGAMARGGEVFLLDMGDPVKIIDLARSVIALSGLTVRDADNPEGDVEIREVGLRPGEKLYEELLIDTTSEPSDHPLIMKANESFISWDALNPALERLAALITANDAPALIAELKRLVPEFTGYRQD</sequence>
<dbReference type="InterPro" id="IPR036291">
    <property type="entry name" value="NAD(P)-bd_dom_sf"/>
</dbReference>
<comment type="caution">
    <text evidence="4">The sequence shown here is derived from an EMBL/GenBank/DDBJ whole genome shotgun (WGS) entry which is preliminary data.</text>
</comment>
<evidence type="ECO:0000313" key="4">
    <source>
        <dbReference type="EMBL" id="ODP39098.1"/>
    </source>
</evidence>
<keyword evidence="2" id="KW-0472">Membrane</keyword>
<keyword evidence="2" id="KW-0812">Transmembrane</keyword>
<dbReference type="Pfam" id="PF02719">
    <property type="entry name" value="Polysacc_synt_2"/>
    <property type="match status" value="1"/>
</dbReference>